<sequence>MELVEIVKSRVGYSGSRVGRRDRKFNFSKYIFESLVRNVDSSSKFYMCHRVGKGFSRVETPLFEGMVVAGEIQEQGNAEEQVQDDIDDAAAQGADTAVERDDGRMTDVLMVDKEDEKKTEEAIGAGDDQVKGRQAKIYKIDMDHALKVLIRVAIASTRRRKGVVIGDPEEESTAIIHADTKSKDKGKGRMVEEPKPMKKKQQVEMDEEYARKLHEELNKNIDWDVAIDHVKKKAKEDPYVQRYQLIKKRPQTKAQAQRNMIMYLKNVAGFRLDYFNGMSYDDIRPIFEAKFNTNIEFLLKSKEQIEEEENRAIQSINKSPAQKAVKIRKLNEEVEDLKQHLEIVPDEDDDVYTEATLLARKVLVVDYEIIHFNNKPHYKIIHADGTHQLYVSFITLLKNFDREDMESLWSLVKERFSTSKPNNFSDDYLLTTLGAMFERPDGQAQVWKNQKTVHSQARVKS</sequence>
<dbReference type="EMBL" id="BKCJ010003517">
    <property type="protein sequence ID" value="GEU55565.1"/>
    <property type="molecule type" value="Genomic_DNA"/>
</dbReference>
<name>A0A6L2L5K7_TANCI</name>
<proteinExistence type="predicted"/>
<evidence type="ECO:0000256" key="1">
    <source>
        <dbReference type="SAM" id="MobiDB-lite"/>
    </source>
</evidence>
<feature type="region of interest" description="Disordered" evidence="1">
    <location>
        <begin position="180"/>
        <end position="202"/>
    </location>
</feature>
<evidence type="ECO:0000313" key="2">
    <source>
        <dbReference type="EMBL" id="GEU55565.1"/>
    </source>
</evidence>
<dbReference type="AlphaFoldDB" id="A0A6L2L5K7"/>
<protein>
    <submittedName>
        <fullName evidence="2">Uncharacterized protein</fullName>
    </submittedName>
</protein>
<feature type="compositionally biased region" description="Basic and acidic residues" evidence="1">
    <location>
        <begin position="180"/>
        <end position="196"/>
    </location>
</feature>
<organism evidence="2">
    <name type="scientific">Tanacetum cinerariifolium</name>
    <name type="common">Dalmatian daisy</name>
    <name type="synonym">Chrysanthemum cinerariifolium</name>
    <dbReference type="NCBI Taxonomy" id="118510"/>
    <lineage>
        <taxon>Eukaryota</taxon>
        <taxon>Viridiplantae</taxon>
        <taxon>Streptophyta</taxon>
        <taxon>Embryophyta</taxon>
        <taxon>Tracheophyta</taxon>
        <taxon>Spermatophyta</taxon>
        <taxon>Magnoliopsida</taxon>
        <taxon>eudicotyledons</taxon>
        <taxon>Gunneridae</taxon>
        <taxon>Pentapetalae</taxon>
        <taxon>asterids</taxon>
        <taxon>campanulids</taxon>
        <taxon>Asterales</taxon>
        <taxon>Asteraceae</taxon>
        <taxon>Asteroideae</taxon>
        <taxon>Anthemideae</taxon>
        <taxon>Anthemidinae</taxon>
        <taxon>Tanacetum</taxon>
    </lineage>
</organism>
<gene>
    <name evidence="2" type="ORF">Tci_027543</name>
</gene>
<accession>A0A6L2L5K7</accession>
<comment type="caution">
    <text evidence="2">The sequence shown here is derived from an EMBL/GenBank/DDBJ whole genome shotgun (WGS) entry which is preliminary data.</text>
</comment>
<reference evidence="2" key="1">
    <citation type="journal article" date="2019" name="Sci. Rep.">
        <title>Draft genome of Tanacetum cinerariifolium, the natural source of mosquito coil.</title>
        <authorList>
            <person name="Yamashiro T."/>
            <person name="Shiraishi A."/>
            <person name="Satake H."/>
            <person name="Nakayama K."/>
        </authorList>
    </citation>
    <scope>NUCLEOTIDE SEQUENCE</scope>
</reference>